<dbReference type="EMBL" id="CP104562">
    <property type="protein sequence ID" value="UXH80581.1"/>
    <property type="molecule type" value="Genomic_DNA"/>
</dbReference>
<evidence type="ECO:0000256" key="5">
    <source>
        <dbReference type="ARBA" id="ARBA00049880"/>
    </source>
</evidence>
<dbReference type="PANTHER" id="PTHR36449">
    <property type="entry name" value="ACETYLTRANSFERASE-RELATED"/>
    <property type="match status" value="1"/>
</dbReference>
<evidence type="ECO:0000313" key="7">
    <source>
        <dbReference type="EMBL" id="UXH80581.1"/>
    </source>
</evidence>
<proteinExistence type="predicted"/>
<comment type="catalytic activity">
    <reaction evidence="5">
        <text>glycyl-tRNA(Gly) + acetyl-CoA = N-acetylglycyl-tRNA(Gly) + CoA + H(+)</text>
        <dbReference type="Rhea" id="RHEA:81867"/>
        <dbReference type="Rhea" id="RHEA-COMP:9683"/>
        <dbReference type="Rhea" id="RHEA-COMP:19766"/>
        <dbReference type="ChEBI" id="CHEBI:15378"/>
        <dbReference type="ChEBI" id="CHEBI:57287"/>
        <dbReference type="ChEBI" id="CHEBI:57288"/>
        <dbReference type="ChEBI" id="CHEBI:78522"/>
        <dbReference type="ChEBI" id="CHEBI:232036"/>
    </reaction>
</comment>
<evidence type="ECO:0000256" key="3">
    <source>
        <dbReference type="ARBA" id="ARBA00022679"/>
    </source>
</evidence>
<dbReference type="SUPFAM" id="SSF55729">
    <property type="entry name" value="Acyl-CoA N-acyltransferases (Nat)"/>
    <property type="match status" value="1"/>
</dbReference>
<dbReference type="Gene3D" id="3.40.630.30">
    <property type="match status" value="1"/>
</dbReference>
<feature type="domain" description="N-acetyltransferase" evidence="6">
    <location>
        <begin position="1"/>
        <end position="157"/>
    </location>
</feature>
<dbReference type="CDD" id="cd04301">
    <property type="entry name" value="NAT_SF"/>
    <property type="match status" value="1"/>
</dbReference>
<dbReference type="Proteomes" id="UP001064933">
    <property type="component" value="Chromosome"/>
</dbReference>
<sequence>MITAAHDCSAFTCTHTPLTDWLQRRALPNQAAGASRTYVVSTSDQQVVGYYALAPGAVAADATPGALRRNMPQPIPVFVLGRLAVHSAWQGLGIGSGLLRDAVLRSAEAAQIVGGRALLCHSIDEQAKGFYCKHGFVQSPMEPLTVMLGLKASSTAPPNA</sequence>
<reference evidence="7" key="1">
    <citation type="submission" date="2022-10" db="EMBL/GenBank/DDBJ databases">
        <title>Characterization and whole genome sequencing of a new Roseateles species, isolated from fresh water.</title>
        <authorList>
            <person name="Guliayeva D.Y."/>
            <person name="Akhremchuk A.E."/>
            <person name="Sikolenko M.A."/>
            <person name="Valentovich L.N."/>
            <person name="Sidarenka A.V."/>
        </authorList>
    </citation>
    <scope>NUCLEOTIDE SEQUENCE</scope>
    <source>
        <strain evidence="7">BIM B-1768</strain>
    </source>
</reference>
<accession>A0ABY6B5C4</accession>
<keyword evidence="8" id="KW-1185">Reference proteome</keyword>
<name>A0ABY6B5C4_9BURK</name>
<evidence type="ECO:0000313" key="8">
    <source>
        <dbReference type="Proteomes" id="UP001064933"/>
    </source>
</evidence>
<evidence type="ECO:0000256" key="4">
    <source>
        <dbReference type="ARBA" id="ARBA00023315"/>
    </source>
</evidence>
<evidence type="ECO:0000256" key="1">
    <source>
        <dbReference type="ARBA" id="ARBA00022491"/>
    </source>
</evidence>
<gene>
    <name evidence="7" type="ORF">N4261_12195</name>
</gene>
<dbReference type="RefSeq" id="WP_261760398.1">
    <property type="nucleotide sequence ID" value="NZ_CP104562.2"/>
</dbReference>
<organism evidence="7 8">
    <name type="scientific">Roseateles amylovorans</name>
    <dbReference type="NCBI Taxonomy" id="2978473"/>
    <lineage>
        <taxon>Bacteria</taxon>
        <taxon>Pseudomonadati</taxon>
        <taxon>Pseudomonadota</taxon>
        <taxon>Betaproteobacteria</taxon>
        <taxon>Burkholderiales</taxon>
        <taxon>Sphaerotilaceae</taxon>
        <taxon>Roseateles</taxon>
    </lineage>
</organism>
<keyword evidence="3" id="KW-0808">Transferase</keyword>
<evidence type="ECO:0000256" key="2">
    <source>
        <dbReference type="ARBA" id="ARBA00022649"/>
    </source>
</evidence>
<evidence type="ECO:0000259" key="6">
    <source>
        <dbReference type="PROSITE" id="PS51186"/>
    </source>
</evidence>
<dbReference type="Pfam" id="PF13508">
    <property type="entry name" value="Acetyltransf_7"/>
    <property type="match status" value="1"/>
</dbReference>
<dbReference type="InterPro" id="IPR000182">
    <property type="entry name" value="GNAT_dom"/>
</dbReference>
<dbReference type="InterPro" id="IPR016181">
    <property type="entry name" value="Acyl_CoA_acyltransferase"/>
</dbReference>
<keyword evidence="2" id="KW-1277">Toxin-antitoxin system</keyword>
<protein>
    <submittedName>
        <fullName evidence="7">GNAT family N-acetyltransferase</fullName>
    </submittedName>
</protein>
<keyword evidence="4" id="KW-0012">Acyltransferase</keyword>
<dbReference type="PROSITE" id="PS51186">
    <property type="entry name" value="GNAT"/>
    <property type="match status" value="1"/>
</dbReference>
<keyword evidence="1" id="KW-0678">Repressor</keyword>
<dbReference type="PANTHER" id="PTHR36449:SF1">
    <property type="entry name" value="ACETYLTRANSFERASE"/>
    <property type="match status" value="1"/>
</dbReference>